<dbReference type="SUPFAM" id="SSF48452">
    <property type="entry name" value="TPR-like"/>
    <property type="match status" value="2"/>
</dbReference>
<evidence type="ECO:0000256" key="3">
    <source>
        <dbReference type="ARBA" id="ARBA00022777"/>
    </source>
</evidence>
<evidence type="ECO:0000256" key="6">
    <source>
        <dbReference type="PROSITE-ProRule" id="PRU10141"/>
    </source>
</evidence>
<comment type="caution">
    <text evidence="9">The sequence shown here is derived from an EMBL/GenBank/DDBJ whole genome shotgun (WGS) entry which is preliminary data.</text>
</comment>
<evidence type="ECO:0000256" key="5">
    <source>
        <dbReference type="PROSITE-ProRule" id="PRU00339"/>
    </source>
</evidence>
<dbReference type="PROSITE" id="PS50011">
    <property type="entry name" value="PROTEIN_KINASE_DOM"/>
    <property type="match status" value="1"/>
</dbReference>
<dbReference type="AlphaFoldDB" id="A0A246J182"/>
<keyword evidence="5" id="KW-0802">TPR repeat</keyword>
<evidence type="ECO:0000313" key="9">
    <source>
        <dbReference type="EMBL" id="OWQ86323.1"/>
    </source>
</evidence>
<dbReference type="Gene3D" id="1.10.510.10">
    <property type="entry name" value="Transferase(Phosphotransferase) domain 1"/>
    <property type="match status" value="1"/>
</dbReference>
<dbReference type="PANTHER" id="PTHR43289:SF34">
    <property type="entry name" value="SERINE_THREONINE-PROTEIN KINASE YBDM-RELATED"/>
    <property type="match status" value="1"/>
</dbReference>
<dbReference type="Pfam" id="PF00069">
    <property type="entry name" value="Pkinase"/>
    <property type="match status" value="1"/>
</dbReference>
<dbReference type="GO" id="GO:0004674">
    <property type="term" value="F:protein serine/threonine kinase activity"/>
    <property type="evidence" value="ECO:0007669"/>
    <property type="project" value="TreeGrafter"/>
</dbReference>
<evidence type="ECO:0000259" key="8">
    <source>
        <dbReference type="PROSITE" id="PS50011"/>
    </source>
</evidence>
<keyword evidence="1" id="KW-0808">Transferase</keyword>
<dbReference type="PANTHER" id="PTHR43289">
    <property type="entry name" value="MITOGEN-ACTIVATED PROTEIN KINASE KINASE KINASE 20-RELATED"/>
    <property type="match status" value="1"/>
</dbReference>
<evidence type="ECO:0000313" key="10">
    <source>
        <dbReference type="Proteomes" id="UP000197468"/>
    </source>
</evidence>
<dbReference type="InterPro" id="IPR019734">
    <property type="entry name" value="TPR_rpt"/>
</dbReference>
<proteinExistence type="predicted"/>
<feature type="binding site" evidence="6">
    <location>
        <position position="124"/>
    </location>
    <ligand>
        <name>ATP</name>
        <dbReference type="ChEBI" id="CHEBI:30616"/>
    </ligand>
</feature>
<feature type="repeat" description="TPR" evidence="5">
    <location>
        <begin position="586"/>
        <end position="619"/>
    </location>
</feature>
<sequence>MDALDKQRWIALSPLLDELLDLQEPERGRRLAQIRADDVAMAEHLEALLARDAALDEDQFLEQPAAEVLQGPLPPAEPPVVTPDLSGETLGPYVLERELGQGGMGAVWLARRADGRFEGHVAIKFLKSGLFGKGDGGRFEREGQILARLSHPHIARLLDAGLHNGHQPYLVLEFVDGQAIDRYCHANGLDIEARVRLFLDVLAAVAHAHQRLILHRDLKPSNILVTHDGQVKLLDFGIAKLLGDATQPAAATELTQRAGSAFTPQYAAPEQVQQTDVTTATDVYALGVLLYQLLAGRHPTADDTETHLERLRAVVDLVPKRLSDVAGGQLDPVIARHAKLLKGDLDTIVAKALKKKPSERYANAELMAVDLRHWLAHEPITARPDSRLYVLDRFVRRHRWSVAAGSAAVLALVTLTAVSVLQARRAEDAERQAQERRQQADDLLSYMLGEFADKLRPVGRLELLDSVGSKALTYLAQDADASPQERLQRAKALTVIGEVRVSKRNLKEALEPLEAARKLLVGPPPSKELAGAWFKAQGAAAFWVGHVHYYARDLQLATKAWEDYRDTEQAWVTAEPSNQEAVIELSYAYNSLGTARLELADLRAATDYFRQSIELKKRALAASKEAGNAAARMDLADSLSWLGTTLLWQGLDRAAARSFSEGAELVADVRRDAPQDGWAYREAILHRWKAEALLNLGQRPAAIQDASAARALLDALATKDPANLQWQINRARMQLLEVEIQGSTLSLSERRERLRAIRATLGTLRKDPVRIEVRIADAWLKWTVLHARVSLESGDLADARQTLNDAAELARPTLDGRPDDVRYLAAYLLVRQYQMELWKSQPGNAGNAERQLVCRDVVDRIEKMHGLLRVHQQISRAWIDAQSCLGQGGRDDVKRTTDWLERDRSGDSPT</sequence>
<dbReference type="RefSeq" id="WP_088386870.1">
    <property type="nucleotide sequence ID" value="NZ_NIOF01000011.1"/>
</dbReference>
<evidence type="ECO:0000256" key="7">
    <source>
        <dbReference type="SAM" id="MobiDB-lite"/>
    </source>
</evidence>
<dbReference type="InterPro" id="IPR011990">
    <property type="entry name" value="TPR-like_helical_dom_sf"/>
</dbReference>
<dbReference type="OrthoDB" id="8532199at2"/>
<dbReference type="PROSITE" id="PS00107">
    <property type="entry name" value="PROTEIN_KINASE_ATP"/>
    <property type="match status" value="1"/>
</dbReference>
<dbReference type="InterPro" id="IPR011009">
    <property type="entry name" value="Kinase-like_dom_sf"/>
</dbReference>
<dbReference type="PROSITE" id="PS50005">
    <property type="entry name" value="TPR"/>
    <property type="match status" value="1"/>
</dbReference>
<protein>
    <recommendedName>
        <fullName evidence="8">Protein kinase domain-containing protein</fullName>
    </recommendedName>
</protein>
<dbReference type="InterPro" id="IPR000719">
    <property type="entry name" value="Prot_kinase_dom"/>
</dbReference>
<dbReference type="SUPFAM" id="SSF56112">
    <property type="entry name" value="Protein kinase-like (PK-like)"/>
    <property type="match status" value="1"/>
</dbReference>
<dbReference type="CDD" id="cd14014">
    <property type="entry name" value="STKc_PknB_like"/>
    <property type="match status" value="1"/>
</dbReference>
<dbReference type="InterPro" id="IPR008271">
    <property type="entry name" value="Ser/Thr_kinase_AS"/>
</dbReference>
<name>A0A246J182_9BURK</name>
<keyword evidence="3" id="KW-0418">Kinase</keyword>
<accession>A0A246J182</accession>
<feature type="region of interest" description="Disordered" evidence="7">
    <location>
        <begin position="886"/>
        <end position="910"/>
    </location>
</feature>
<evidence type="ECO:0000256" key="2">
    <source>
        <dbReference type="ARBA" id="ARBA00022741"/>
    </source>
</evidence>
<keyword evidence="10" id="KW-1185">Reference proteome</keyword>
<dbReference type="PROSITE" id="PS00108">
    <property type="entry name" value="PROTEIN_KINASE_ST"/>
    <property type="match status" value="1"/>
</dbReference>
<dbReference type="GO" id="GO:0005524">
    <property type="term" value="F:ATP binding"/>
    <property type="evidence" value="ECO:0007669"/>
    <property type="project" value="UniProtKB-UniRule"/>
</dbReference>
<evidence type="ECO:0000256" key="1">
    <source>
        <dbReference type="ARBA" id="ARBA00022679"/>
    </source>
</evidence>
<evidence type="ECO:0000256" key="4">
    <source>
        <dbReference type="ARBA" id="ARBA00022840"/>
    </source>
</evidence>
<dbReference type="Gene3D" id="3.30.200.20">
    <property type="entry name" value="Phosphorylase Kinase, domain 1"/>
    <property type="match status" value="1"/>
</dbReference>
<dbReference type="Gene3D" id="1.25.40.10">
    <property type="entry name" value="Tetratricopeptide repeat domain"/>
    <property type="match status" value="1"/>
</dbReference>
<reference evidence="9 10" key="1">
    <citation type="journal article" date="2008" name="Int. J. Syst. Evol. Microbiol.">
        <title>Description of Roseateles aquatilis sp. nov. and Roseateles terrae sp. nov., in the class Betaproteobacteria, and emended description of the genus Roseateles.</title>
        <authorList>
            <person name="Gomila M."/>
            <person name="Bowien B."/>
            <person name="Falsen E."/>
            <person name="Moore E.R."/>
            <person name="Lalucat J."/>
        </authorList>
    </citation>
    <scope>NUCLEOTIDE SEQUENCE [LARGE SCALE GENOMIC DNA]</scope>
    <source>
        <strain evidence="9 10">CCUG 48205</strain>
    </source>
</reference>
<dbReference type="SMART" id="SM00220">
    <property type="entry name" value="S_TKc"/>
    <property type="match status" value="1"/>
</dbReference>
<feature type="compositionally biased region" description="Basic and acidic residues" evidence="7">
    <location>
        <begin position="889"/>
        <end position="910"/>
    </location>
</feature>
<dbReference type="InterPro" id="IPR017441">
    <property type="entry name" value="Protein_kinase_ATP_BS"/>
</dbReference>
<feature type="domain" description="Protein kinase" evidence="8">
    <location>
        <begin position="93"/>
        <end position="375"/>
    </location>
</feature>
<dbReference type="EMBL" id="NIOF01000011">
    <property type="protein sequence ID" value="OWQ86323.1"/>
    <property type="molecule type" value="Genomic_DNA"/>
</dbReference>
<dbReference type="Proteomes" id="UP000197468">
    <property type="component" value="Unassembled WGS sequence"/>
</dbReference>
<keyword evidence="2 6" id="KW-0547">Nucleotide-binding</keyword>
<gene>
    <name evidence="9" type="ORF">CDN99_21050</name>
</gene>
<keyword evidence="4 6" id="KW-0067">ATP-binding</keyword>
<organism evidence="9 10">
    <name type="scientific">Roseateles aquatilis</name>
    <dbReference type="NCBI Taxonomy" id="431061"/>
    <lineage>
        <taxon>Bacteria</taxon>
        <taxon>Pseudomonadati</taxon>
        <taxon>Pseudomonadota</taxon>
        <taxon>Betaproteobacteria</taxon>
        <taxon>Burkholderiales</taxon>
        <taxon>Sphaerotilaceae</taxon>
        <taxon>Roseateles</taxon>
    </lineage>
</organism>